<keyword evidence="2" id="KW-1185">Reference proteome</keyword>
<gene>
    <name evidence="1" type="ORF">SPELUC_LOCUS1627</name>
</gene>
<comment type="caution">
    <text evidence="1">The sequence shown here is derived from an EMBL/GenBank/DDBJ whole genome shotgun (WGS) entry which is preliminary data.</text>
</comment>
<name>A0ACA9KEP2_9GLOM</name>
<evidence type="ECO:0000313" key="1">
    <source>
        <dbReference type="EMBL" id="CAG8469506.1"/>
    </source>
</evidence>
<organism evidence="1 2">
    <name type="scientific">Cetraspora pellucida</name>
    <dbReference type="NCBI Taxonomy" id="1433469"/>
    <lineage>
        <taxon>Eukaryota</taxon>
        <taxon>Fungi</taxon>
        <taxon>Fungi incertae sedis</taxon>
        <taxon>Mucoromycota</taxon>
        <taxon>Glomeromycotina</taxon>
        <taxon>Glomeromycetes</taxon>
        <taxon>Diversisporales</taxon>
        <taxon>Gigasporaceae</taxon>
        <taxon>Cetraspora</taxon>
    </lineage>
</organism>
<proteinExistence type="predicted"/>
<dbReference type="Proteomes" id="UP000789366">
    <property type="component" value="Unassembled WGS sequence"/>
</dbReference>
<reference evidence="1" key="1">
    <citation type="submission" date="2021-06" db="EMBL/GenBank/DDBJ databases">
        <authorList>
            <person name="Kallberg Y."/>
            <person name="Tangrot J."/>
            <person name="Rosling A."/>
        </authorList>
    </citation>
    <scope>NUCLEOTIDE SEQUENCE</scope>
    <source>
        <strain evidence="1">28 12/20/2015</strain>
    </source>
</reference>
<protein>
    <submittedName>
        <fullName evidence="1">4175_t:CDS:1</fullName>
    </submittedName>
</protein>
<accession>A0ACA9KEP2</accession>
<sequence>MPTSPEDNACDSPYSSVSDDFTMNNLYFSSTNDISQDSPPTLLDPKLEVVDSNTPLFFITLTPQQTPTRELQPPATQNDPQVSHFHQTVFNSASLGDMHQQSINNFMSPSFSQGITNFAQNGMNYLEYINGTDNSIEPNISSTQADRQCQMQDISDKGLQIRVLGVPQTGAKSRVETQIKLCLQLVTDKGEKVPLWSHLRLPEYMVAKEKLKAKNARNPQDSAMNISEKGVLNLEATVVCASEMPKKVLTCLGCVQRERKRSQRKKENKHSKINPNATSNDDSNKPMDLDDEKTMQLEQRSLVTVAIIMRKLDFATGMSPPIMITDDHKSSKTKVGAGRKRPKAEYDRRTNAVSSNAANSTKNKINSELSSVSSLSPTPSGESHATSSVISPNSKSPEVPSSPSTLTRNSDSISPIKREKTSINRQQLQIQSSLTFQSQSSPTSPLSPVSPVTPITTSIPNTPNVLNAPRTSFQNTDQVATIATSNPQATFPILANNNSSNVVLSMAPTQINNVNVNSLYQQQRLHPNIGSIGHFNVVNSHHNGGGPMRIHNPHNHSTMLRRPFYNAAGNTATIYPNGTFNGFSLPRISRLIPSEGPTYGGVEVTVLGSNFYDGLTCIFGETPAIPTQYWSPNTLVCLLPPSPTPGPVVVSFKEFPINITDNSEQEVVLFNYNDDSDRALMELALQVVGMKMTGKLEDARNIAMRIVGGTDNNQSSANNSNGDMNGMQHHLSSFARQASRTDDFEEHVIATLALMDAFETEYDSISLQNRQQHTMLHIAAMLGYKRLCTYLIENDIDVDMQDKYGFTALHYSAWIGREDIVRILLTAGSDDIILSSNEKYASDLAASRNFHNIVSLIANYRVDSGVSLSPTSSEEFSSENSDYDSWYNSEDDELNLDNNAGTQNPVEPDHDMSNISIDKVSCQHANDKVTPNISWVDAETASGLLHKLKKEDGIVDAEVVDERKKATKQPLSEIATDLATASTIWLQRTFAHMHMPNIGKPPQINIQLPNIKMPNLQMPNLQMPNLQNFSSPKFSTMTFGTNLSIPRPSIPSMPSLSMNIEFPTLPTVTFPTMIMPMGFSNLVKDEKDMSSGADMCDMKLEGIPQNTWDHHKKTLFGQGEPQQQPEGPTKDIPHDDTVFTRFGYPWPFNASQPIVPMYPHQPEETPSSRSLSVSHASCRVGYDIQTLNDYQLSRVEQHTEKFRRLKQDKMLYLFWVPVFWGSSVNLKMTDSLRTLTTPIDYEQYDTDEEVQFNEETPLATASRDIDDDDILPFPSTTNNKSSSWVTFKTRLRYYVPVFSWLPTYSFETFWGDFVASLTITTILLPSGLSYSVLAKLPAVHGLYSIVISGIVYSFLGTSRQLVIGPEALVAMLVGSSISQQQEYLETDDPGVAIVIAGLITFFVGILTLIIGIFRLGFIDSVLSRALLRGFISAVAIVIIIEQCLTMTKLTEKALEAGVGHAASTVEKFIYIVTHFGEAHKLTTIVSFTSFSFLLISGILKSKYAKRYPWVQFIPEILICVIIFTALCAIFEWDEDGVRILGHIQGGGFPSFQIPKPPLKLHILDCFETAVLISIVGFVESIVVTKTYATKYNYAVSANRELVALGAANLICSFFQSFPAYGGMARSSINDTAGAKTQLAGLITCMFVLICLFFLLPLFYYLPKPVLAAIISAAALTLMHELPHDLHFMYKIKAWNDFALLFLTFMITIFVSIEYGTLISVALSLVLVVKHTTYPRIAILGRIGNTNKFKPIKDFPDSAEHIEGLLVVRISEPLYFANTGQLKDRLRRLEEFGDMSVHPSEDARLSPIQNVIFDIETMEDLDASAAQILLEIVEAYHSRDVNVFFVKLRENQKIMFVRSGLWSLVGEDHFFG</sequence>
<evidence type="ECO:0000313" key="2">
    <source>
        <dbReference type="Proteomes" id="UP000789366"/>
    </source>
</evidence>
<dbReference type="EMBL" id="CAJVPW010000914">
    <property type="protein sequence ID" value="CAG8469506.1"/>
    <property type="molecule type" value="Genomic_DNA"/>
</dbReference>